<keyword evidence="2" id="KW-1185">Reference proteome</keyword>
<evidence type="ECO:0000313" key="1">
    <source>
        <dbReference type="EMBL" id="MEV0363771.1"/>
    </source>
</evidence>
<dbReference type="Proteomes" id="UP001551658">
    <property type="component" value="Unassembled WGS sequence"/>
</dbReference>
<gene>
    <name evidence="1" type="ORF">AB0H72_13800</name>
</gene>
<dbReference type="EMBL" id="JBFAIH010000006">
    <property type="protein sequence ID" value="MEV0363771.1"/>
    <property type="molecule type" value="Genomic_DNA"/>
</dbReference>
<proteinExistence type="predicted"/>
<reference evidence="1 2" key="1">
    <citation type="submission" date="2024-06" db="EMBL/GenBank/DDBJ databases">
        <title>The Natural Products Discovery Center: Release of the First 8490 Sequenced Strains for Exploring Actinobacteria Biosynthetic Diversity.</title>
        <authorList>
            <person name="Kalkreuter E."/>
            <person name="Kautsar S.A."/>
            <person name="Yang D."/>
            <person name="Bader C.D."/>
            <person name="Teijaro C.N."/>
            <person name="Fluegel L."/>
            <person name="Davis C.M."/>
            <person name="Simpson J.R."/>
            <person name="Lauterbach L."/>
            <person name="Steele A.D."/>
            <person name="Gui C."/>
            <person name="Meng S."/>
            <person name="Li G."/>
            <person name="Viehrig K."/>
            <person name="Ye F."/>
            <person name="Su P."/>
            <person name="Kiefer A.F."/>
            <person name="Nichols A."/>
            <person name="Cepeda A.J."/>
            <person name="Yan W."/>
            <person name="Fan B."/>
            <person name="Jiang Y."/>
            <person name="Adhikari A."/>
            <person name="Zheng C.-J."/>
            <person name="Schuster L."/>
            <person name="Cowan T.M."/>
            <person name="Smanski M.J."/>
            <person name="Chevrette M.G."/>
            <person name="De Carvalho L.P.S."/>
            <person name="Shen B."/>
        </authorList>
    </citation>
    <scope>NUCLEOTIDE SEQUENCE [LARGE SCALE GENOMIC DNA]</scope>
    <source>
        <strain evidence="1 2">NPDC050671</strain>
    </source>
</reference>
<comment type="caution">
    <text evidence="1">The sequence shown here is derived from an EMBL/GenBank/DDBJ whole genome shotgun (WGS) entry which is preliminary data.</text>
</comment>
<protein>
    <submittedName>
        <fullName evidence="1">Uncharacterized protein</fullName>
    </submittedName>
</protein>
<organism evidence="1 2">
    <name type="scientific">Nocardia fusca</name>
    <dbReference type="NCBI Taxonomy" id="941183"/>
    <lineage>
        <taxon>Bacteria</taxon>
        <taxon>Bacillati</taxon>
        <taxon>Actinomycetota</taxon>
        <taxon>Actinomycetes</taxon>
        <taxon>Mycobacteriales</taxon>
        <taxon>Nocardiaceae</taxon>
        <taxon>Nocardia</taxon>
    </lineage>
</organism>
<sequence length="98" mass="10700">MGAAGPAGRAQRPKTANTFGLARLRCSPVWGEKRRNILRNRLGGEAGNGRSIHNNDGPLLRVLVYRVKPVDRNNVSILLEPGKIRTGLSGNPFSNLRM</sequence>
<name>A0ABV3F7T5_9NOCA</name>
<evidence type="ECO:0000313" key="2">
    <source>
        <dbReference type="Proteomes" id="UP001551658"/>
    </source>
</evidence>
<accession>A0ABV3F7T5</accession>
<dbReference type="RefSeq" id="WP_357978339.1">
    <property type="nucleotide sequence ID" value="NZ_JBFAIH010000006.1"/>
</dbReference>